<evidence type="ECO:0000256" key="2">
    <source>
        <dbReference type="ARBA" id="ARBA00022598"/>
    </source>
</evidence>
<dbReference type="SUPFAM" id="SSF56801">
    <property type="entry name" value="Acetyl-CoA synthetase-like"/>
    <property type="match status" value="1"/>
</dbReference>
<dbReference type="InterPro" id="IPR020845">
    <property type="entry name" value="AMP-binding_CS"/>
</dbReference>
<evidence type="ECO:0000256" key="5">
    <source>
        <dbReference type="ARBA" id="ARBA00023098"/>
    </source>
</evidence>
<reference evidence="8" key="1">
    <citation type="journal article" date="2015" name="Int. J. Syst. Evol. Microbiol.">
        <title>Rhizobium alvei sp. nov., isolated from a freshwater river.</title>
        <authorList>
            <person name="Sheu S.Y."/>
            <person name="Huang H.W."/>
            <person name="Young C.C."/>
            <person name="Chen W.M."/>
        </authorList>
    </citation>
    <scope>NUCLEOTIDE SEQUENCE</scope>
    <source>
        <strain evidence="8">TNR-22</strain>
    </source>
</reference>
<keyword evidence="5" id="KW-0443">Lipid metabolism</keyword>
<evidence type="ECO:0000256" key="1">
    <source>
        <dbReference type="ARBA" id="ARBA00006432"/>
    </source>
</evidence>
<organism evidence="8 9">
    <name type="scientific">Rhizobium alvei</name>
    <dbReference type="NCBI Taxonomy" id="1132659"/>
    <lineage>
        <taxon>Bacteria</taxon>
        <taxon>Pseudomonadati</taxon>
        <taxon>Pseudomonadota</taxon>
        <taxon>Alphaproteobacteria</taxon>
        <taxon>Hyphomicrobiales</taxon>
        <taxon>Rhizobiaceae</taxon>
        <taxon>Rhizobium/Agrobacterium group</taxon>
        <taxon>Rhizobium</taxon>
    </lineage>
</organism>
<dbReference type="PANTHER" id="PTHR43859:SF4">
    <property type="entry name" value="BUTANOATE--COA LIGASE AAE1-RELATED"/>
    <property type="match status" value="1"/>
</dbReference>
<dbReference type="RefSeq" id="WP_304377979.1">
    <property type="nucleotide sequence ID" value="NZ_JAUOZU010000015.1"/>
</dbReference>
<sequence length="536" mass="58331">MRDEVYLGSRPANCTPLTPLNLLERALTAHPDRKAVIWGERVWTYAALGNIVWALARFLASQGVKAGDVVSLMCPNRPEMLAAHYAVPLLGAVINSVNTRLDRETVAYILSHSESRLMIADPGCRDIAEAAAAVAGVPFVCLASDGSDALSGLALLDAMDPIPPHQWGQVAHEWQPIALNYTSGTTSHPKGVVLHHRGAYLNSLGNVIELGFNRHSIYLWVLPMFHCNGWCHTWAITAAGGVHVCLERVDPAEIFEVIESVGVTHMACAPVVLHMLLNHEARALRDPSRVVTVATGGAAPTSALIAQMDALGFEFIHLYGLTESYGPSTLRILSDAEKSLSITERATLLARQGVQHVTANRVRLVDESNNLVPSDGNTIGEIVLQGNTLMAGYYRDPQATEEAFRNGVFHTGDLAVQHPDGQIEIKDRAKDVIISGGENISSLEVESVLHLHPAVFLAAVVAAPDPKWGEVPYAFIELKPGQSVTSETLRSFCREHLAHFKVPRKFVFLSLPRTATGKIKKFELRNDVTHRAGEEN</sequence>
<feature type="domain" description="AMP-binding enzyme C-terminal" evidence="7">
    <location>
        <begin position="444"/>
        <end position="518"/>
    </location>
</feature>
<evidence type="ECO:0000256" key="3">
    <source>
        <dbReference type="ARBA" id="ARBA00022723"/>
    </source>
</evidence>
<keyword evidence="3" id="KW-0479">Metal-binding</keyword>
<dbReference type="PANTHER" id="PTHR43859">
    <property type="entry name" value="ACYL-ACTIVATING ENZYME"/>
    <property type="match status" value="1"/>
</dbReference>
<dbReference type="InterPro" id="IPR042099">
    <property type="entry name" value="ANL_N_sf"/>
</dbReference>
<evidence type="ECO:0000259" key="7">
    <source>
        <dbReference type="Pfam" id="PF13193"/>
    </source>
</evidence>
<reference evidence="8" key="2">
    <citation type="submission" date="2023-07" db="EMBL/GenBank/DDBJ databases">
        <authorList>
            <person name="Shen H."/>
        </authorList>
    </citation>
    <scope>NUCLEOTIDE SEQUENCE</scope>
    <source>
        <strain evidence="8">TNR-22</strain>
    </source>
</reference>
<evidence type="ECO:0000313" key="9">
    <source>
        <dbReference type="Proteomes" id="UP001174932"/>
    </source>
</evidence>
<keyword evidence="2" id="KW-0436">Ligase</keyword>
<dbReference type="Pfam" id="PF13193">
    <property type="entry name" value="AMP-binding_C"/>
    <property type="match status" value="1"/>
</dbReference>
<dbReference type="Gene3D" id="3.30.300.30">
    <property type="match status" value="1"/>
</dbReference>
<dbReference type="InterPro" id="IPR000873">
    <property type="entry name" value="AMP-dep_synth/lig_dom"/>
</dbReference>
<comment type="caution">
    <text evidence="8">The sequence shown here is derived from an EMBL/GenBank/DDBJ whole genome shotgun (WGS) entry which is preliminary data.</text>
</comment>
<keyword evidence="4" id="KW-0276">Fatty acid metabolism</keyword>
<evidence type="ECO:0000256" key="4">
    <source>
        <dbReference type="ARBA" id="ARBA00022832"/>
    </source>
</evidence>
<protein>
    <submittedName>
        <fullName evidence="8">AMP-binding protein</fullName>
    </submittedName>
</protein>
<dbReference type="Proteomes" id="UP001174932">
    <property type="component" value="Unassembled WGS sequence"/>
</dbReference>
<dbReference type="Pfam" id="PF00501">
    <property type="entry name" value="AMP-binding"/>
    <property type="match status" value="1"/>
</dbReference>
<keyword evidence="9" id="KW-1185">Reference proteome</keyword>
<evidence type="ECO:0000259" key="6">
    <source>
        <dbReference type="Pfam" id="PF00501"/>
    </source>
</evidence>
<accession>A0ABT8YR08</accession>
<dbReference type="InterPro" id="IPR045851">
    <property type="entry name" value="AMP-bd_C_sf"/>
</dbReference>
<dbReference type="InterPro" id="IPR025110">
    <property type="entry name" value="AMP-bd_C"/>
</dbReference>
<evidence type="ECO:0000313" key="8">
    <source>
        <dbReference type="EMBL" id="MDO6966047.1"/>
    </source>
</evidence>
<comment type="similarity">
    <text evidence="1">Belongs to the ATP-dependent AMP-binding enzyme family.</text>
</comment>
<name>A0ABT8YR08_9HYPH</name>
<dbReference type="PROSITE" id="PS00455">
    <property type="entry name" value="AMP_BINDING"/>
    <property type="match status" value="1"/>
</dbReference>
<proteinExistence type="inferred from homology"/>
<dbReference type="EMBL" id="JAUOZU010000015">
    <property type="protein sequence ID" value="MDO6966047.1"/>
    <property type="molecule type" value="Genomic_DNA"/>
</dbReference>
<feature type="domain" description="AMP-dependent synthetase/ligase" evidence="6">
    <location>
        <begin position="23"/>
        <end position="394"/>
    </location>
</feature>
<dbReference type="Gene3D" id="3.40.50.12780">
    <property type="entry name" value="N-terminal domain of ligase-like"/>
    <property type="match status" value="1"/>
</dbReference>
<gene>
    <name evidence="8" type="ORF">Q4481_18970</name>
</gene>